<organism evidence="4 5">
    <name type="scientific">Coptis chinensis</name>
    <dbReference type="NCBI Taxonomy" id="261450"/>
    <lineage>
        <taxon>Eukaryota</taxon>
        <taxon>Viridiplantae</taxon>
        <taxon>Streptophyta</taxon>
        <taxon>Embryophyta</taxon>
        <taxon>Tracheophyta</taxon>
        <taxon>Spermatophyta</taxon>
        <taxon>Magnoliopsida</taxon>
        <taxon>Ranunculales</taxon>
        <taxon>Ranunculaceae</taxon>
        <taxon>Coptidoideae</taxon>
        <taxon>Coptis</taxon>
    </lineage>
</organism>
<comment type="subcellular location">
    <subcellularLocation>
        <location evidence="1">Nucleus envelope</location>
    </subcellularLocation>
</comment>
<dbReference type="GO" id="GO:0005643">
    <property type="term" value="C:nuclear pore"/>
    <property type="evidence" value="ECO:0007669"/>
    <property type="project" value="InterPro"/>
</dbReference>
<dbReference type="InterPro" id="IPR007231">
    <property type="entry name" value="Nucleoporin_int_Nup93/Nic96"/>
</dbReference>
<evidence type="ECO:0000256" key="1">
    <source>
        <dbReference type="ARBA" id="ARBA00004259"/>
    </source>
</evidence>
<dbReference type="PANTHER" id="PTHR11225:SF4">
    <property type="entry name" value="NUCLEAR PORE COMPLEX PROTEIN NUP93"/>
    <property type="match status" value="1"/>
</dbReference>
<dbReference type="OrthoDB" id="1704057at2759"/>
<proteinExistence type="inferred from homology"/>
<keyword evidence="5" id="KW-1185">Reference proteome</keyword>
<comment type="caution">
    <text evidence="4">The sequence shown here is derived from an EMBL/GenBank/DDBJ whole genome shotgun (WGS) entry which is preliminary data.</text>
</comment>
<dbReference type="Proteomes" id="UP000631114">
    <property type="component" value="Unassembled WGS sequence"/>
</dbReference>
<accession>A0A835HG63</accession>
<dbReference type="PANTHER" id="PTHR11225">
    <property type="entry name" value="NUCLEAR PORE COMPLEX PROTEIN NUP93 NUCLEOPORIN NUP93 DEAD EYE PROTEIN"/>
    <property type="match status" value="1"/>
</dbReference>
<evidence type="ECO:0000256" key="3">
    <source>
        <dbReference type="ARBA" id="ARBA00023242"/>
    </source>
</evidence>
<comment type="similarity">
    <text evidence="2">Belongs to the nucleoporin interacting component (NIC) family.</text>
</comment>
<evidence type="ECO:0000313" key="5">
    <source>
        <dbReference type="Proteomes" id="UP000631114"/>
    </source>
</evidence>
<sequence>MISSGKLFSSTGSSLVEFFLEQEKQDEEEAASSQKSMLEGRKASKIILTRKPKAKIAKKEKIVLVDEHLAAYHIDSSSNQPPGIFIFKIRLRDYGVLDFDASDARRQPPLDTTWQQIYFCLRTGYYDEARYVVLSSCVSQQFAPQLSEWITSGGMVSAETPATASEECEKIQIDQLLGDIATLFNTIEDFLWFKLAPVPRQSRLWSTYGRCRVCPKLGVMDAFAEVAGLIRQYGAAYLRSANLAMALECCAQAAAAMGGVCRTSQENWCIFNGINGSAKTPITKEDVGLIPHAHRGIPEEQSYGMPMRR</sequence>
<reference evidence="4 5" key="1">
    <citation type="submission" date="2020-10" db="EMBL/GenBank/DDBJ databases">
        <title>The Coptis chinensis genome and diversification of protoberbering-type alkaloids.</title>
        <authorList>
            <person name="Wang B."/>
            <person name="Shu S."/>
            <person name="Song C."/>
            <person name="Liu Y."/>
        </authorList>
    </citation>
    <scope>NUCLEOTIDE SEQUENCE [LARGE SCALE GENOMIC DNA]</scope>
    <source>
        <strain evidence="4">HL-2020</strain>
        <tissue evidence="4">Leaf</tissue>
    </source>
</reference>
<keyword evidence="3" id="KW-0539">Nucleus</keyword>
<dbReference type="GO" id="GO:0016973">
    <property type="term" value="P:poly(A)+ mRNA export from nucleus"/>
    <property type="evidence" value="ECO:0007669"/>
    <property type="project" value="TreeGrafter"/>
</dbReference>
<dbReference type="AlphaFoldDB" id="A0A835HG63"/>
<name>A0A835HG63_9MAGN</name>
<dbReference type="GO" id="GO:0006606">
    <property type="term" value="P:protein import into nucleus"/>
    <property type="evidence" value="ECO:0007669"/>
    <property type="project" value="TreeGrafter"/>
</dbReference>
<dbReference type="EMBL" id="JADFTS010000007">
    <property type="protein sequence ID" value="KAF9596263.1"/>
    <property type="molecule type" value="Genomic_DNA"/>
</dbReference>
<evidence type="ECO:0000313" key="4">
    <source>
        <dbReference type="EMBL" id="KAF9596263.1"/>
    </source>
</evidence>
<protein>
    <submittedName>
        <fullName evidence="4">Uncharacterized protein</fullName>
    </submittedName>
</protein>
<gene>
    <name evidence="4" type="ORF">IFM89_008426</name>
</gene>
<evidence type="ECO:0000256" key="2">
    <source>
        <dbReference type="ARBA" id="ARBA00010186"/>
    </source>
</evidence>
<dbReference type="GO" id="GO:0017056">
    <property type="term" value="F:structural constituent of nuclear pore"/>
    <property type="evidence" value="ECO:0007669"/>
    <property type="project" value="InterPro"/>
</dbReference>